<dbReference type="PROSITE" id="PS01186">
    <property type="entry name" value="EGF_2"/>
    <property type="match status" value="1"/>
</dbReference>
<dbReference type="InterPro" id="IPR000082">
    <property type="entry name" value="SEA_dom"/>
</dbReference>
<dbReference type="CDD" id="cd09631">
    <property type="entry name" value="DOMON_DOH"/>
    <property type="match status" value="4"/>
</dbReference>
<dbReference type="PROSITE" id="PS00022">
    <property type="entry name" value="EGF_1"/>
    <property type="match status" value="1"/>
</dbReference>
<dbReference type="InterPro" id="IPR036364">
    <property type="entry name" value="SEA_dom_sf"/>
</dbReference>
<gene>
    <name evidence="8" type="ORF">OFUS_LOCUS2940</name>
</gene>
<feature type="compositionally biased region" description="Low complexity" evidence="2">
    <location>
        <begin position="1366"/>
        <end position="1378"/>
    </location>
</feature>
<dbReference type="EMBL" id="CAIIXF020000001">
    <property type="protein sequence ID" value="CAH1775664.1"/>
    <property type="molecule type" value="Genomic_DNA"/>
</dbReference>
<feature type="domain" description="DOMON" evidence="7">
    <location>
        <begin position="1027"/>
        <end position="1145"/>
    </location>
</feature>
<feature type="compositionally biased region" description="Basic and acidic residues" evidence="2">
    <location>
        <begin position="837"/>
        <end position="847"/>
    </location>
</feature>
<evidence type="ECO:0000256" key="3">
    <source>
        <dbReference type="SAM" id="Phobius"/>
    </source>
</evidence>
<dbReference type="Gene3D" id="2.60.40.1210">
    <property type="entry name" value="Cellobiose dehydrogenase, cytochrome domain"/>
    <property type="match status" value="3"/>
</dbReference>
<dbReference type="InterPro" id="IPR005018">
    <property type="entry name" value="DOMON_domain"/>
</dbReference>
<keyword evidence="1" id="KW-0245">EGF-like domain</keyword>
<feature type="domain" description="DOMON" evidence="7">
    <location>
        <begin position="680"/>
        <end position="796"/>
    </location>
</feature>
<keyword evidence="1" id="KW-1015">Disulfide bond</keyword>
<comment type="caution">
    <text evidence="1">Lacks conserved residue(s) required for the propagation of feature annotation.</text>
</comment>
<keyword evidence="3" id="KW-0812">Transmembrane</keyword>
<name>A0A8S4N418_OWEFU</name>
<evidence type="ECO:0000259" key="7">
    <source>
        <dbReference type="PROSITE" id="PS50836"/>
    </source>
</evidence>
<protein>
    <submittedName>
        <fullName evidence="8">Uncharacterized protein</fullName>
    </submittedName>
</protein>
<organism evidence="8 9">
    <name type="scientific">Owenia fusiformis</name>
    <name type="common">Polychaete worm</name>
    <dbReference type="NCBI Taxonomy" id="6347"/>
    <lineage>
        <taxon>Eukaryota</taxon>
        <taxon>Metazoa</taxon>
        <taxon>Spiralia</taxon>
        <taxon>Lophotrochozoa</taxon>
        <taxon>Annelida</taxon>
        <taxon>Polychaeta</taxon>
        <taxon>Sedentaria</taxon>
        <taxon>Canalipalpata</taxon>
        <taxon>Sabellida</taxon>
        <taxon>Oweniida</taxon>
        <taxon>Oweniidae</taxon>
        <taxon>Owenia</taxon>
    </lineage>
</organism>
<feature type="compositionally biased region" description="Polar residues" evidence="2">
    <location>
        <begin position="1434"/>
        <end position="1465"/>
    </location>
</feature>
<proteinExistence type="predicted"/>
<feature type="disulfide bond" evidence="1">
    <location>
        <begin position="219"/>
        <end position="228"/>
    </location>
</feature>
<dbReference type="PROSITE" id="PS50026">
    <property type="entry name" value="EGF_3"/>
    <property type="match status" value="1"/>
</dbReference>
<dbReference type="Gene3D" id="2.10.25.10">
    <property type="entry name" value="Laminin"/>
    <property type="match status" value="1"/>
</dbReference>
<dbReference type="PROSITE" id="PS50836">
    <property type="entry name" value="DOMON"/>
    <property type="match status" value="3"/>
</dbReference>
<dbReference type="Pfam" id="PF01390">
    <property type="entry name" value="SEA"/>
    <property type="match status" value="1"/>
</dbReference>
<evidence type="ECO:0000256" key="1">
    <source>
        <dbReference type="PROSITE-ProRule" id="PRU00076"/>
    </source>
</evidence>
<keyword evidence="3" id="KW-0472">Membrane</keyword>
<evidence type="ECO:0000313" key="8">
    <source>
        <dbReference type="EMBL" id="CAH1775664.1"/>
    </source>
</evidence>
<feature type="domain" description="SEA" evidence="5">
    <location>
        <begin position="1177"/>
        <end position="1292"/>
    </location>
</feature>
<dbReference type="SUPFAM" id="SSF49344">
    <property type="entry name" value="CBD9-like"/>
    <property type="match status" value="3"/>
</dbReference>
<feature type="signal peptide" evidence="4">
    <location>
        <begin position="1"/>
        <end position="21"/>
    </location>
</feature>
<reference evidence="8" key="1">
    <citation type="submission" date="2022-03" db="EMBL/GenBank/DDBJ databases">
        <authorList>
            <person name="Martin C."/>
        </authorList>
    </citation>
    <scope>NUCLEOTIDE SEQUENCE</scope>
</reference>
<dbReference type="PANTHER" id="PTHR46901:SF2">
    <property type="entry name" value="GH04942P"/>
    <property type="match status" value="1"/>
</dbReference>
<dbReference type="InterPro" id="IPR045266">
    <property type="entry name" value="DOH_DOMON"/>
</dbReference>
<feature type="transmembrane region" description="Helical" evidence="3">
    <location>
        <begin position="1312"/>
        <end position="1335"/>
    </location>
</feature>
<feature type="chain" id="PRO_5035935412" evidence="4">
    <location>
        <begin position="22"/>
        <end position="1564"/>
    </location>
</feature>
<keyword evidence="9" id="KW-1185">Reference proteome</keyword>
<feature type="compositionally biased region" description="Pro residues" evidence="2">
    <location>
        <begin position="1417"/>
        <end position="1429"/>
    </location>
</feature>
<feature type="region of interest" description="Disordered" evidence="2">
    <location>
        <begin position="402"/>
        <end position="423"/>
    </location>
</feature>
<feature type="region of interest" description="Disordered" evidence="2">
    <location>
        <begin position="492"/>
        <end position="665"/>
    </location>
</feature>
<evidence type="ECO:0000313" key="9">
    <source>
        <dbReference type="Proteomes" id="UP000749559"/>
    </source>
</evidence>
<feature type="domain" description="EGF-like" evidence="6">
    <location>
        <begin position="188"/>
        <end position="229"/>
    </location>
</feature>
<evidence type="ECO:0000256" key="4">
    <source>
        <dbReference type="SAM" id="SignalP"/>
    </source>
</evidence>
<dbReference type="SUPFAM" id="SSF82671">
    <property type="entry name" value="SEA domain"/>
    <property type="match status" value="1"/>
</dbReference>
<feature type="domain" description="DOMON" evidence="7">
    <location>
        <begin position="343"/>
        <end position="462"/>
    </location>
</feature>
<evidence type="ECO:0000259" key="6">
    <source>
        <dbReference type="PROSITE" id="PS50026"/>
    </source>
</evidence>
<dbReference type="Proteomes" id="UP000749559">
    <property type="component" value="Unassembled WGS sequence"/>
</dbReference>
<dbReference type="SMART" id="SM00664">
    <property type="entry name" value="DoH"/>
    <property type="match status" value="4"/>
</dbReference>
<comment type="caution">
    <text evidence="8">The sequence shown here is derived from an EMBL/GenBank/DDBJ whole genome shotgun (WGS) entry which is preliminary data.</text>
</comment>
<feature type="compositionally biased region" description="Low complexity" evidence="2">
    <location>
        <begin position="496"/>
        <end position="583"/>
    </location>
</feature>
<dbReference type="CDD" id="cd00054">
    <property type="entry name" value="EGF_CA"/>
    <property type="match status" value="1"/>
</dbReference>
<dbReference type="InterPro" id="IPR000742">
    <property type="entry name" value="EGF"/>
</dbReference>
<evidence type="ECO:0000259" key="5">
    <source>
        <dbReference type="PROSITE" id="PS50024"/>
    </source>
</evidence>
<accession>A0A8S4N418</accession>
<feature type="compositionally biased region" description="Low complexity" evidence="2">
    <location>
        <begin position="596"/>
        <end position="664"/>
    </location>
</feature>
<dbReference type="Pfam" id="PF03351">
    <property type="entry name" value="DOMON"/>
    <property type="match status" value="3"/>
</dbReference>
<evidence type="ECO:0000256" key="2">
    <source>
        <dbReference type="SAM" id="MobiDB-lite"/>
    </source>
</evidence>
<keyword evidence="3" id="KW-1133">Transmembrane helix</keyword>
<feature type="region of interest" description="Disordered" evidence="2">
    <location>
        <begin position="834"/>
        <end position="863"/>
    </location>
</feature>
<feature type="compositionally biased region" description="Polar residues" evidence="2">
    <location>
        <begin position="1473"/>
        <end position="1489"/>
    </location>
</feature>
<dbReference type="OrthoDB" id="188511at2759"/>
<dbReference type="PROSITE" id="PS50024">
    <property type="entry name" value="SEA"/>
    <property type="match status" value="1"/>
</dbReference>
<feature type="region of interest" description="Disordered" evidence="2">
    <location>
        <begin position="1366"/>
        <end position="1502"/>
    </location>
</feature>
<dbReference type="SMART" id="SM00181">
    <property type="entry name" value="EGF"/>
    <property type="match status" value="1"/>
</dbReference>
<sequence length="1564" mass="172494">MSSHKFIIFLIASSLILDVTSHVSLTYPWARMYDFDFLDSVRTPGPCGMPKGNGPVTTLAAGSSLNITWHLGYPHKGGYRLELISGNGTVISQLVPAVSGEWTGAHDVITQSDEIQLPVGLTCSNCSLRLLRQALEWGSGYTFWSCADLNIMSTAEDVPYDEKCSSKGAYVNETCICDTLYTGDKCQYKDECEEDSHCGGHGRCINIDATSYPKRQCYCQPGWFGRSCQRKSTVPSIEFDPNLYQRKTLDHLGEVNLYYRVLQDEGEMEMVIQAKTTSWVALGWRPQGIDSTCLNFPVEGVVSVPEPEPEPTNPTTRDPTLPLPLPCTGSFMVDCIKSGGTCGFYKACWTYNDAAESITFTLSSNITNKYLAIGLSKNRLMFDSDMYIGWMMDKNVVISDRYNPENSKRRPKKDEQQDVSNLKGSIEDGIVTLQFSRALETNDSNDFILGGDNCYHLLYAMGALGSGDISWHGGNKGSTPEMICLTQESVPTTIEPPTTQSPTTDPPTTQSPTNDSPTTQSPTTDLPTTQSPKTNSPTTDPPTTQSPINDSPTTQSPTTDLPTTQSPKTNSPTTESPTTQSPTAHYRTTEPPTTQSSRTDSPTTESPTTDPATTQSPTTDPPTTQSRTTDPPTTQSPTTDPRTTEPPTTQSPTTDPPTTSASQTCRDEFTHNCNSDNTRCTYHLQWEWNQETDDILFTLRSTTPDRWVSVGFSNDKLMPNTDIYIGWLDNGIPVVTDRYASSRSEPQLDSSQDIGVGDGGLQNGVMTLRFNRSRNTGDSNDFDFTTGCYYFLYAWGGSVTGSGTSATTGYHISNRRSSVNKQCIDSTICETVRKKRHADDHTTHDDIGGSPEPEPEPEPTDAVELHPMDCTDLVVGTARGILSRVGDYYTRDRSTPRFDAIYGGTESLTGAVGAEVDGWTTIKIRKKIKASEQADHSLEAGAMHVIWARGQETDSYRHYPKTELDLGNASDLGFYRDDELKYHGRQSSGHSNKQRGIVTLDFHAHRNFATCSGPLYAHPSGCQGNECDYHASFTYDKYTESVTFIVKGKNSGDRWIGIGFSSNNIMPGSDIVLGWTSDATAVVKDMWASSWNTPKEDAEQNLASPSISTNDGFTTMTFTRNIRPSDDSEDTSLEGCVYMLYPLSGGPVTNGKIGHHDQVPIISHKTICIYQQCHITSIITIGIEIHITNLQYSNDYKDLKSDRSKSLTNLLKEEANKFFADKDGYKEIVIKYYRSGGPSVKAGFDVVYESGYYDAARVESEVRVTLKSQLATGHIGSLEVNTTYLTMTDPVTIVKEEDVESSTVGLSEMDKIYIVIGVAAGLVLLFIVVFVFKLVEHKRNEEIKKKSAVEKQKTLDDIDAISLGTNSLGGSNSLKGTNHGVSSPRNMPYRVTAPPMTFDNHVMQRLDSTSSDRNSRPLPPPPGDLIPPKRPSRQNRPPSHQKEQSSSIGDTVRTQYPTFDNNNRQPLPMINGRSPQQSMSPVKYSTQPHSGHRAASAYSSSPPYDSSGPALFFDDTHTGHANTLPYNPARDFYVDDRRHTSYDNHGYTYAIPGYYKADFPLYDN</sequence>
<dbReference type="PANTHER" id="PTHR46901">
    <property type="entry name" value="GH04942P"/>
    <property type="match status" value="1"/>
</dbReference>
<keyword evidence="4" id="KW-0732">Signal</keyword>
<feature type="compositionally biased region" description="Basic and acidic residues" evidence="2">
    <location>
        <begin position="402"/>
        <end position="416"/>
    </location>
</feature>